<protein>
    <submittedName>
        <fullName evidence="1">Unnamed protein product</fullName>
    </submittedName>
</protein>
<name>A0ACB5U779_AMBMO</name>
<dbReference type="Proteomes" id="UP001165064">
    <property type="component" value="Unassembled WGS sequence"/>
</dbReference>
<keyword evidence="2" id="KW-1185">Reference proteome</keyword>
<evidence type="ECO:0000313" key="1">
    <source>
        <dbReference type="EMBL" id="GMF03285.1"/>
    </source>
</evidence>
<organism evidence="1 2">
    <name type="scientific">Ambrosiozyma monospora</name>
    <name type="common">Yeast</name>
    <name type="synonym">Endomycopsis monosporus</name>
    <dbReference type="NCBI Taxonomy" id="43982"/>
    <lineage>
        <taxon>Eukaryota</taxon>
        <taxon>Fungi</taxon>
        <taxon>Dikarya</taxon>
        <taxon>Ascomycota</taxon>
        <taxon>Saccharomycotina</taxon>
        <taxon>Pichiomycetes</taxon>
        <taxon>Pichiales</taxon>
        <taxon>Pichiaceae</taxon>
        <taxon>Ambrosiozyma</taxon>
    </lineage>
</organism>
<dbReference type="EMBL" id="BSXS01012937">
    <property type="protein sequence ID" value="GMF03285.1"/>
    <property type="molecule type" value="Genomic_DNA"/>
</dbReference>
<evidence type="ECO:0000313" key="2">
    <source>
        <dbReference type="Proteomes" id="UP001165064"/>
    </source>
</evidence>
<sequence length="245" mass="28356">MFNSKKTVVFMSCGHPIHQSCYNEFTKHSYKCPICSRTIINMELQFRVLDNEIRDTIMPEEVQHWNVIVKCVDCGGRSKVKYHYLGLKCDHCNSYNTMQLKMLKGDDNDDTAIIETSTENKKRPVVENSLDQNFQFSEIIDDEESKTEDAGKSKDTENESGMDDLESIAEEDEEIDDVFVNNFVRVINNFEKYSSIGDAFRDWLNTTNFSMLDDNEVHGEQKADNEDVDSDSDDDDDDQFIIKCR</sequence>
<reference evidence="1" key="1">
    <citation type="submission" date="2023-04" db="EMBL/GenBank/DDBJ databases">
        <title>Ambrosiozyma monospora NBRC 10751.</title>
        <authorList>
            <person name="Ichikawa N."/>
            <person name="Sato H."/>
            <person name="Tonouchi N."/>
        </authorList>
    </citation>
    <scope>NUCLEOTIDE SEQUENCE</scope>
    <source>
        <strain evidence="1">NBRC 10751</strain>
    </source>
</reference>
<proteinExistence type="predicted"/>
<accession>A0ACB5U779</accession>
<gene>
    <name evidence="1" type="ORF">Amon02_001172800</name>
</gene>
<comment type="caution">
    <text evidence="1">The sequence shown here is derived from an EMBL/GenBank/DDBJ whole genome shotgun (WGS) entry which is preliminary data.</text>
</comment>